<feature type="binding site" evidence="8">
    <location>
        <position position="84"/>
    </location>
    <ligand>
        <name>Zn(2+)</name>
        <dbReference type="ChEBI" id="CHEBI:29105"/>
    </ligand>
</feature>
<dbReference type="Proteomes" id="UP000178606">
    <property type="component" value="Unassembled WGS sequence"/>
</dbReference>
<evidence type="ECO:0000256" key="6">
    <source>
        <dbReference type="ARBA" id="ARBA00024993"/>
    </source>
</evidence>
<evidence type="ECO:0000256" key="8">
    <source>
        <dbReference type="PIRSR" id="PIRSR601765-1"/>
    </source>
</evidence>
<name>A0A1F6D5Z9_HANXR</name>
<comment type="function">
    <text evidence="6">Catalyzes the reversible hydration of carbon dioxide to form bicarbonate.</text>
</comment>
<organism evidence="10 11">
    <name type="scientific">Handelsmanbacteria sp. (strain RIFCSPLOWO2_12_FULL_64_10)</name>
    <dbReference type="NCBI Taxonomy" id="1817868"/>
    <lineage>
        <taxon>Bacteria</taxon>
        <taxon>Candidatus Handelsmaniibacteriota</taxon>
    </lineage>
</organism>
<dbReference type="CDD" id="cd03378">
    <property type="entry name" value="beta_CA_cladeC"/>
    <property type="match status" value="1"/>
</dbReference>
<accession>A0A1F6D5Z9</accession>
<evidence type="ECO:0000256" key="3">
    <source>
        <dbReference type="ARBA" id="ARBA00022723"/>
    </source>
</evidence>
<keyword evidence="5" id="KW-0456">Lyase</keyword>
<dbReference type="EC" id="4.2.1.1" evidence="2"/>
<dbReference type="PROSITE" id="PS00704">
    <property type="entry name" value="PROK_CO2_ANHYDRASE_1"/>
    <property type="match status" value="1"/>
</dbReference>
<dbReference type="GO" id="GO:0008270">
    <property type="term" value="F:zinc ion binding"/>
    <property type="evidence" value="ECO:0007669"/>
    <property type="project" value="InterPro"/>
</dbReference>
<dbReference type="AlphaFoldDB" id="A0A1F6D5Z9"/>
<dbReference type="EMBL" id="MFKF01000023">
    <property type="protein sequence ID" value="OGG56864.1"/>
    <property type="molecule type" value="Genomic_DNA"/>
</dbReference>
<dbReference type="GO" id="GO:0004089">
    <property type="term" value="F:carbonate dehydratase activity"/>
    <property type="evidence" value="ECO:0007669"/>
    <property type="project" value="UniProtKB-EC"/>
</dbReference>
<dbReference type="PANTHER" id="PTHR11002:SF79">
    <property type="entry name" value="CARBONIC ANHYDRASE 2"/>
    <property type="match status" value="1"/>
</dbReference>
<dbReference type="Gene3D" id="3.40.1050.10">
    <property type="entry name" value="Carbonic anhydrase"/>
    <property type="match status" value="1"/>
</dbReference>
<comment type="catalytic activity">
    <reaction evidence="7">
        <text>hydrogencarbonate + H(+) = CO2 + H2O</text>
        <dbReference type="Rhea" id="RHEA:10748"/>
        <dbReference type="ChEBI" id="CHEBI:15377"/>
        <dbReference type="ChEBI" id="CHEBI:15378"/>
        <dbReference type="ChEBI" id="CHEBI:16526"/>
        <dbReference type="ChEBI" id="CHEBI:17544"/>
        <dbReference type="EC" id="4.2.1.1"/>
    </reaction>
</comment>
<feature type="binding site" evidence="8">
    <location>
        <position position="138"/>
    </location>
    <ligand>
        <name>Zn(2+)</name>
        <dbReference type="ChEBI" id="CHEBI:29105"/>
    </ligand>
</feature>
<keyword evidence="9" id="KW-0732">Signal</keyword>
<evidence type="ECO:0000313" key="10">
    <source>
        <dbReference type="EMBL" id="OGG56864.1"/>
    </source>
</evidence>
<dbReference type="GO" id="GO:0015976">
    <property type="term" value="P:carbon utilization"/>
    <property type="evidence" value="ECO:0007669"/>
    <property type="project" value="InterPro"/>
</dbReference>
<dbReference type="FunFam" id="3.40.1050.10:FF:000006">
    <property type="entry name" value="Carbonic anhydrase"/>
    <property type="match status" value="1"/>
</dbReference>
<comment type="caution">
    <text evidence="10">The sequence shown here is derived from an EMBL/GenBank/DDBJ whole genome shotgun (WGS) entry which is preliminary data.</text>
</comment>
<dbReference type="InterPro" id="IPR015892">
    <property type="entry name" value="Carbonic_anhydrase_CS"/>
</dbReference>
<evidence type="ECO:0000256" key="4">
    <source>
        <dbReference type="ARBA" id="ARBA00022833"/>
    </source>
</evidence>
<feature type="signal peptide" evidence="9">
    <location>
        <begin position="1"/>
        <end position="27"/>
    </location>
</feature>
<dbReference type="PANTHER" id="PTHR11002">
    <property type="entry name" value="CARBONIC ANHYDRASE"/>
    <property type="match status" value="1"/>
</dbReference>
<evidence type="ECO:0000256" key="7">
    <source>
        <dbReference type="ARBA" id="ARBA00048348"/>
    </source>
</evidence>
<dbReference type="SUPFAM" id="SSF53056">
    <property type="entry name" value="beta-carbonic anhydrase, cab"/>
    <property type="match status" value="1"/>
</dbReference>
<gene>
    <name evidence="10" type="ORF">A3F84_10755</name>
</gene>
<evidence type="ECO:0000256" key="9">
    <source>
        <dbReference type="SAM" id="SignalP"/>
    </source>
</evidence>
<dbReference type="InterPro" id="IPR001765">
    <property type="entry name" value="Carbonic_anhydrase"/>
</dbReference>
<feature type="binding site" evidence="8">
    <location>
        <position position="82"/>
    </location>
    <ligand>
        <name>Zn(2+)</name>
        <dbReference type="ChEBI" id="CHEBI:29105"/>
    </ligand>
</feature>
<feature type="binding site" evidence="8">
    <location>
        <position position="135"/>
    </location>
    <ligand>
        <name>Zn(2+)</name>
        <dbReference type="ChEBI" id="CHEBI:29105"/>
    </ligand>
</feature>
<keyword evidence="4 8" id="KW-0862">Zinc</keyword>
<dbReference type="Pfam" id="PF00484">
    <property type="entry name" value="Pro_CA"/>
    <property type="match status" value="1"/>
</dbReference>
<dbReference type="SMART" id="SM00947">
    <property type="entry name" value="Pro_CA"/>
    <property type="match status" value="1"/>
</dbReference>
<dbReference type="InterPro" id="IPR036874">
    <property type="entry name" value="Carbonic_anhydrase_sf"/>
</dbReference>
<comment type="cofactor">
    <cofactor evidence="8">
        <name>Zn(2+)</name>
        <dbReference type="ChEBI" id="CHEBI:29105"/>
    </cofactor>
    <text evidence="8">Binds 1 zinc ion per subunit.</text>
</comment>
<keyword evidence="3 8" id="KW-0479">Metal-binding</keyword>
<evidence type="ECO:0000256" key="1">
    <source>
        <dbReference type="ARBA" id="ARBA00006217"/>
    </source>
</evidence>
<protein>
    <recommendedName>
        <fullName evidence="2">carbonic anhydrase</fullName>
        <ecNumber evidence="2">4.2.1.1</ecNumber>
    </recommendedName>
</protein>
<evidence type="ECO:0000256" key="5">
    <source>
        <dbReference type="ARBA" id="ARBA00023239"/>
    </source>
</evidence>
<comment type="similarity">
    <text evidence="1">Belongs to the beta-class carbonic anhydrase family.</text>
</comment>
<evidence type="ECO:0000256" key="2">
    <source>
        <dbReference type="ARBA" id="ARBA00012925"/>
    </source>
</evidence>
<evidence type="ECO:0000313" key="11">
    <source>
        <dbReference type="Proteomes" id="UP000178606"/>
    </source>
</evidence>
<proteinExistence type="inferred from homology"/>
<feature type="chain" id="PRO_5009523691" description="carbonic anhydrase" evidence="9">
    <location>
        <begin position="28"/>
        <end position="242"/>
    </location>
</feature>
<reference evidence="10 11" key="1">
    <citation type="journal article" date="2016" name="Nat. Commun.">
        <title>Thousands of microbial genomes shed light on interconnected biogeochemical processes in an aquifer system.</title>
        <authorList>
            <person name="Anantharaman K."/>
            <person name="Brown C.T."/>
            <person name="Hug L.A."/>
            <person name="Sharon I."/>
            <person name="Castelle C.J."/>
            <person name="Probst A.J."/>
            <person name="Thomas B.C."/>
            <person name="Singh A."/>
            <person name="Wilkins M.J."/>
            <person name="Karaoz U."/>
            <person name="Brodie E.L."/>
            <person name="Williams K.H."/>
            <person name="Hubbard S.S."/>
            <person name="Banfield J.F."/>
        </authorList>
    </citation>
    <scope>NUCLEOTIDE SEQUENCE [LARGE SCALE GENOMIC DNA]</scope>
    <source>
        <strain evidence="11">RIFCSPLOWO2_12_FULL_64_10</strain>
    </source>
</reference>
<sequence length="242" mass="25047">MTTQWTRRTLIAGFTLAMVALGSPVGAEEEAGGGVTGDEALKRLMDGNRRFSGDQYARRVIGAARRAELAKGQHPFAIVLSCSDSRVPPEIVFDQGLGDLFVIRVAGNVADSVALGSIEYAAEHLHVPLLFVLGHEKCGAVTAAAQGGEVPGHIASIVHKIAPAVEKVRASGRAGDALVAAAVDENVSAALADVVRRSAILAHLIHEGKLTIAGGRYNLASGRVDVMGATPRRRSAPAGGGH</sequence>